<keyword evidence="3" id="KW-1185">Reference proteome</keyword>
<protein>
    <submittedName>
        <fullName evidence="2">Uncharacterized protein</fullName>
    </submittedName>
</protein>
<reference evidence="2" key="1">
    <citation type="submission" date="2023-10" db="EMBL/GenBank/DDBJ databases">
        <authorList>
            <person name="Chen Y."/>
            <person name="Shah S."/>
            <person name="Dougan E. K."/>
            <person name="Thang M."/>
            <person name="Chan C."/>
        </authorList>
    </citation>
    <scope>NUCLEOTIDE SEQUENCE [LARGE SCALE GENOMIC DNA]</scope>
</reference>
<gene>
    <name evidence="2" type="ORF">PCOR1329_LOCUS22145</name>
</gene>
<accession>A0ABN9RMT5</accession>
<proteinExistence type="predicted"/>
<dbReference type="Proteomes" id="UP001189429">
    <property type="component" value="Unassembled WGS sequence"/>
</dbReference>
<evidence type="ECO:0000313" key="3">
    <source>
        <dbReference type="Proteomes" id="UP001189429"/>
    </source>
</evidence>
<name>A0ABN9RMT5_9DINO</name>
<sequence>MGVYFPPSTGLDPSSASILHITRPRDSELAMLFAEHARWAQRETLKALRLAAADASQAVDSASRAAAGVSSALRQPGVEFPVYKEKALPGEPWFAGSQPQKWHGLLQGQPPGGTSLRDLALWFQKHPGPPDQEEVPKIDMGTPQKAGAARISDRGPAPAPFLVPPVWRHTRGDEGHDG</sequence>
<comment type="caution">
    <text evidence="2">The sequence shown here is derived from an EMBL/GenBank/DDBJ whole genome shotgun (WGS) entry which is preliminary data.</text>
</comment>
<evidence type="ECO:0000313" key="2">
    <source>
        <dbReference type="EMBL" id="CAK0820483.1"/>
    </source>
</evidence>
<feature type="non-terminal residue" evidence="2">
    <location>
        <position position="178"/>
    </location>
</feature>
<evidence type="ECO:0000256" key="1">
    <source>
        <dbReference type="SAM" id="MobiDB-lite"/>
    </source>
</evidence>
<feature type="region of interest" description="Disordered" evidence="1">
    <location>
        <begin position="127"/>
        <end position="178"/>
    </location>
</feature>
<dbReference type="EMBL" id="CAUYUJ010007358">
    <property type="protein sequence ID" value="CAK0820483.1"/>
    <property type="molecule type" value="Genomic_DNA"/>
</dbReference>
<organism evidence="2 3">
    <name type="scientific">Prorocentrum cordatum</name>
    <dbReference type="NCBI Taxonomy" id="2364126"/>
    <lineage>
        <taxon>Eukaryota</taxon>
        <taxon>Sar</taxon>
        <taxon>Alveolata</taxon>
        <taxon>Dinophyceae</taxon>
        <taxon>Prorocentrales</taxon>
        <taxon>Prorocentraceae</taxon>
        <taxon>Prorocentrum</taxon>
    </lineage>
</organism>